<dbReference type="SMART" id="SM00490">
    <property type="entry name" value="HELICc"/>
    <property type="match status" value="1"/>
</dbReference>
<keyword evidence="11" id="KW-0539">Nucleus</keyword>
<dbReference type="Pfam" id="PF00270">
    <property type="entry name" value="DEAD"/>
    <property type="match status" value="1"/>
</dbReference>
<evidence type="ECO:0000256" key="3">
    <source>
        <dbReference type="ARBA" id="ARBA00010379"/>
    </source>
</evidence>
<sequence length="762" mass="84814">MPTESVPFANDGRVGGGSFQSMGLHPWLLRSLTLQGFRVPTPIQRQSIPVLLSHPPRDLVGMARTGSGKSLAFLIPLVQRLGGRHAATFGARALILLPARELALQVLKVGKELSRGWRHGEGSHAGDKDRADEDKGGQGLRWGLIVGGEGMDEQFEMISNNPDVIIATPGRLLHLIVEMNLDLRSVQYVVFDEADRLFEMGFETALTEIVHRLPPSRQTILFSATLPKSLVEFARAGLQAPKLVRLDSESKISPDLTMAFFSVKQAEKDASLLLLLRDVICVPLGSNDIRTKGEDQNSASHEQKKKRKVHDQYTAPHQTLVFAATKHHVEYLTNLLVTAGYAVSHIYGALDQVARTQQMEQFRRGLTNILVVTDVAARGIDIPVLENVVNYDFPQGARVFVHRIGRTARAGRHGWAWSFVTNVELPHLIDLQLFLGRPIKTLITSTDARNRSLYADSLILGTFARDKTDEEAEYIQSLDEANHSLPSLRQVMRKGQGMYERSKGKASQASYKRAKAMMKEPGTWGLAGAESEGTHEDERKVLLRKVNSFRPQETALEIGMRGKAGNVTLMQERRKALNKAVERAAVIPTPTHDTQFYMSHYQKGAETEKGYSLRDGATFAEQARNATFDLAGDEAIANKKRARLTWDTKKKKFIKGDGAGADNVKMVRTESGTKLPATYRSGRFDEWKAKNRISLPRVGEVENAGKRFNASAGREISSRYKGKPPRTVKSELKTADQIRRDRSTMSNRRAKNARPSHKKGKR</sequence>
<dbReference type="AlphaFoldDB" id="W4K4M4"/>
<dbReference type="GO" id="GO:0005829">
    <property type="term" value="C:cytosol"/>
    <property type="evidence" value="ECO:0007669"/>
    <property type="project" value="TreeGrafter"/>
</dbReference>
<evidence type="ECO:0000313" key="19">
    <source>
        <dbReference type="EMBL" id="ETW80768.1"/>
    </source>
</evidence>
<evidence type="ECO:0000256" key="15">
    <source>
        <dbReference type="SAM" id="MobiDB-lite"/>
    </source>
</evidence>
<keyword evidence="8 14" id="KW-0347">Helicase</keyword>
<evidence type="ECO:0000256" key="10">
    <source>
        <dbReference type="ARBA" id="ARBA00022884"/>
    </source>
</evidence>
<comment type="catalytic activity">
    <reaction evidence="12">
        <text>ATP + H2O = ADP + phosphate + H(+)</text>
        <dbReference type="Rhea" id="RHEA:13065"/>
        <dbReference type="ChEBI" id="CHEBI:15377"/>
        <dbReference type="ChEBI" id="CHEBI:15378"/>
        <dbReference type="ChEBI" id="CHEBI:30616"/>
        <dbReference type="ChEBI" id="CHEBI:43474"/>
        <dbReference type="ChEBI" id="CHEBI:456216"/>
        <dbReference type="EC" id="3.6.4.13"/>
    </reaction>
</comment>
<evidence type="ECO:0000256" key="8">
    <source>
        <dbReference type="ARBA" id="ARBA00022806"/>
    </source>
</evidence>
<reference evidence="19 20" key="1">
    <citation type="journal article" date="2012" name="New Phytol.">
        <title>Insight into trade-off between wood decay and parasitism from the genome of a fungal forest pathogen.</title>
        <authorList>
            <person name="Olson A."/>
            <person name="Aerts A."/>
            <person name="Asiegbu F."/>
            <person name="Belbahri L."/>
            <person name="Bouzid O."/>
            <person name="Broberg A."/>
            <person name="Canback B."/>
            <person name="Coutinho P.M."/>
            <person name="Cullen D."/>
            <person name="Dalman K."/>
            <person name="Deflorio G."/>
            <person name="van Diepen L.T."/>
            <person name="Dunand C."/>
            <person name="Duplessis S."/>
            <person name="Durling M."/>
            <person name="Gonthier P."/>
            <person name="Grimwood J."/>
            <person name="Fossdal C.G."/>
            <person name="Hansson D."/>
            <person name="Henrissat B."/>
            <person name="Hietala A."/>
            <person name="Himmelstrand K."/>
            <person name="Hoffmeister D."/>
            <person name="Hogberg N."/>
            <person name="James T.Y."/>
            <person name="Karlsson M."/>
            <person name="Kohler A."/>
            <person name="Kues U."/>
            <person name="Lee Y.H."/>
            <person name="Lin Y.C."/>
            <person name="Lind M."/>
            <person name="Lindquist E."/>
            <person name="Lombard V."/>
            <person name="Lucas S."/>
            <person name="Lunden K."/>
            <person name="Morin E."/>
            <person name="Murat C."/>
            <person name="Park J."/>
            <person name="Raffaello T."/>
            <person name="Rouze P."/>
            <person name="Salamov A."/>
            <person name="Schmutz J."/>
            <person name="Solheim H."/>
            <person name="Stahlberg J."/>
            <person name="Velez H."/>
            <person name="de Vries R.P."/>
            <person name="Wiebenga A."/>
            <person name="Woodward S."/>
            <person name="Yakovlev I."/>
            <person name="Garbelotto M."/>
            <person name="Martin F."/>
            <person name="Grigoriev I.V."/>
            <person name="Stenlid J."/>
        </authorList>
    </citation>
    <scope>NUCLEOTIDE SEQUENCE [LARGE SCALE GENOMIC DNA]</scope>
    <source>
        <strain evidence="19 20">TC 32-1</strain>
    </source>
</reference>
<evidence type="ECO:0000256" key="6">
    <source>
        <dbReference type="ARBA" id="ARBA00022741"/>
    </source>
</evidence>
<dbReference type="InterPro" id="IPR014001">
    <property type="entry name" value="Helicase_ATP-bd"/>
</dbReference>
<dbReference type="GeneID" id="20676551"/>
<evidence type="ECO:0000313" key="20">
    <source>
        <dbReference type="Proteomes" id="UP000030671"/>
    </source>
</evidence>
<feature type="domain" description="Helicase C-terminal" evidence="17">
    <location>
        <begin position="308"/>
        <end position="450"/>
    </location>
</feature>
<dbReference type="Pfam" id="PF08147">
    <property type="entry name" value="DBP10CT"/>
    <property type="match status" value="1"/>
</dbReference>
<gene>
    <name evidence="19" type="ORF">HETIRDRAFT_45479</name>
</gene>
<dbReference type="OrthoDB" id="10261375at2759"/>
<dbReference type="InterPro" id="IPR001650">
    <property type="entry name" value="Helicase_C-like"/>
</dbReference>
<dbReference type="GO" id="GO:0005524">
    <property type="term" value="F:ATP binding"/>
    <property type="evidence" value="ECO:0007669"/>
    <property type="project" value="UniProtKB-KW"/>
</dbReference>
<evidence type="ECO:0000259" key="17">
    <source>
        <dbReference type="PROSITE" id="PS51194"/>
    </source>
</evidence>
<comment type="similarity">
    <text evidence="3">Belongs to the DEAD box helicase family. DDX54/DBP10 subfamily.</text>
</comment>
<feature type="short sequence motif" description="Q motif" evidence="13">
    <location>
        <begin position="17"/>
        <end position="45"/>
    </location>
</feature>
<dbReference type="Pfam" id="PF00271">
    <property type="entry name" value="Helicase_C"/>
    <property type="match status" value="1"/>
</dbReference>
<evidence type="ECO:0000256" key="14">
    <source>
        <dbReference type="RuleBase" id="RU000492"/>
    </source>
</evidence>
<dbReference type="KEGG" id="hir:HETIRDRAFT_45479"/>
<dbReference type="InterPro" id="IPR011545">
    <property type="entry name" value="DEAD/DEAH_box_helicase_dom"/>
</dbReference>
<dbReference type="SMART" id="SM01123">
    <property type="entry name" value="DBP10CT"/>
    <property type="match status" value="1"/>
</dbReference>
<dbReference type="Gene3D" id="3.40.50.300">
    <property type="entry name" value="P-loop containing nucleotide triphosphate hydrolases"/>
    <property type="match status" value="2"/>
</dbReference>
<dbReference type="CDD" id="cd18787">
    <property type="entry name" value="SF2_C_DEAD"/>
    <property type="match status" value="1"/>
</dbReference>
<feature type="domain" description="DEAD-box RNA helicase Q" evidence="18">
    <location>
        <begin position="17"/>
        <end position="45"/>
    </location>
</feature>
<dbReference type="InterPro" id="IPR000629">
    <property type="entry name" value="RNA-helicase_DEAD-box_CS"/>
</dbReference>
<evidence type="ECO:0000256" key="4">
    <source>
        <dbReference type="ARBA" id="ARBA00012552"/>
    </source>
</evidence>
<dbReference type="RefSeq" id="XP_009546924.1">
    <property type="nucleotide sequence ID" value="XM_009548629.1"/>
</dbReference>
<protein>
    <recommendedName>
        <fullName evidence="4">RNA helicase</fullName>
        <ecNumber evidence="4">3.6.4.13</ecNumber>
    </recommendedName>
</protein>
<accession>W4K4M4</accession>
<dbReference type="InterPro" id="IPR014014">
    <property type="entry name" value="RNA_helicase_DEAD_Q_motif"/>
</dbReference>
<organism evidence="19 20">
    <name type="scientific">Heterobasidion irregulare (strain TC 32-1)</name>
    <dbReference type="NCBI Taxonomy" id="747525"/>
    <lineage>
        <taxon>Eukaryota</taxon>
        <taxon>Fungi</taxon>
        <taxon>Dikarya</taxon>
        <taxon>Basidiomycota</taxon>
        <taxon>Agaricomycotina</taxon>
        <taxon>Agaricomycetes</taxon>
        <taxon>Russulales</taxon>
        <taxon>Bondarzewiaceae</taxon>
        <taxon>Heterobasidion</taxon>
        <taxon>Heterobasidion annosum species complex</taxon>
    </lineage>
</organism>
<dbReference type="GO" id="GO:0010467">
    <property type="term" value="P:gene expression"/>
    <property type="evidence" value="ECO:0007669"/>
    <property type="project" value="UniProtKB-ARBA"/>
</dbReference>
<dbReference type="FunCoup" id="W4K4M4">
    <property type="interactions" value="740"/>
</dbReference>
<feature type="domain" description="Helicase ATP-binding" evidence="16">
    <location>
        <begin position="50"/>
        <end position="244"/>
    </location>
</feature>
<dbReference type="GO" id="GO:0016887">
    <property type="term" value="F:ATP hydrolysis activity"/>
    <property type="evidence" value="ECO:0007669"/>
    <property type="project" value="RHEA"/>
</dbReference>
<dbReference type="PANTHER" id="PTHR47959">
    <property type="entry name" value="ATP-DEPENDENT RNA HELICASE RHLE-RELATED"/>
    <property type="match status" value="1"/>
</dbReference>
<dbReference type="InterPro" id="IPR027417">
    <property type="entry name" value="P-loop_NTPase"/>
</dbReference>
<evidence type="ECO:0000256" key="2">
    <source>
        <dbReference type="ARBA" id="ARBA00004123"/>
    </source>
</evidence>
<evidence type="ECO:0000256" key="11">
    <source>
        <dbReference type="ARBA" id="ARBA00023242"/>
    </source>
</evidence>
<dbReference type="SUPFAM" id="SSF52540">
    <property type="entry name" value="P-loop containing nucleoside triphosphate hydrolases"/>
    <property type="match status" value="1"/>
</dbReference>
<feature type="compositionally biased region" description="Basic and acidic residues" evidence="15">
    <location>
        <begin position="728"/>
        <end position="743"/>
    </location>
</feature>
<proteinExistence type="inferred from homology"/>
<keyword evidence="6 14" id="KW-0547">Nucleotide-binding</keyword>
<dbReference type="PROSITE" id="PS51192">
    <property type="entry name" value="HELICASE_ATP_BIND_1"/>
    <property type="match status" value="1"/>
</dbReference>
<dbReference type="InterPro" id="IPR012541">
    <property type="entry name" value="DBP10_C"/>
</dbReference>
<dbReference type="PROSITE" id="PS00039">
    <property type="entry name" value="DEAD_ATP_HELICASE"/>
    <property type="match status" value="1"/>
</dbReference>
<dbReference type="PROSITE" id="PS51195">
    <property type="entry name" value="Q_MOTIF"/>
    <property type="match status" value="1"/>
</dbReference>
<evidence type="ECO:0000259" key="18">
    <source>
        <dbReference type="PROSITE" id="PS51195"/>
    </source>
</evidence>
<dbReference type="EC" id="3.6.4.13" evidence="4"/>
<feature type="region of interest" description="Disordered" evidence="15">
    <location>
        <begin position="291"/>
        <end position="311"/>
    </location>
</feature>
<keyword evidence="20" id="KW-1185">Reference proteome</keyword>
<dbReference type="InterPro" id="IPR050079">
    <property type="entry name" value="DEAD_box_RNA_helicase"/>
</dbReference>
<dbReference type="SMART" id="SM00487">
    <property type="entry name" value="DEXDc"/>
    <property type="match status" value="1"/>
</dbReference>
<keyword evidence="9 14" id="KW-0067">ATP-binding</keyword>
<dbReference type="STRING" id="747525.W4K4M4"/>
<name>W4K4M4_HETIT</name>
<dbReference type="GO" id="GO:0005730">
    <property type="term" value="C:nucleolus"/>
    <property type="evidence" value="ECO:0007669"/>
    <property type="project" value="UniProtKB-SubCell"/>
</dbReference>
<keyword evidence="10" id="KW-0694">RNA-binding</keyword>
<evidence type="ECO:0000256" key="1">
    <source>
        <dbReference type="ARBA" id="ARBA00003706"/>
    </source>
</evidence>
<evidence type="ECO:0000259" key="16">
    <source>
        <dbReference type="PROSITE" id="PS51192"/>
    </source>
</evidence>
<feature type="compositionally biased region" description="Basic residues" evidence="15">
    <location>
        <begin position="748"/>
        <end position="762"/>
    </location>
</feature>
<dbReference type="GO" id="GO:0042254">
    <property type="term" value="P:ribosome biogenesis"/>
    <property type="evidence" value="ECO:0007669"/>
    <property type="project" value="UniProtKB-KW"/>
</dbReference>
<keyword evidence="7 14" id="KW-0378">Hydrolase</keyword>
<dbReference type="GO" id="GO:0003724">
    <property type="term" value="F:RNA helicase activity"/>
    <property type="evidence" value="ECO:0007669"/>
    <property type="project" value="UniProtKB-EC"/>
</dbReference>
<evidence type="ECO:0000256" key="7">
    <source>
        <dbReference type="ARBA" id="ARBA00022801"/>
    </source>
</evidence>
<comment type="subcellular location">
    <subcellularLocation>
        <location evidence="2">Nucleus</location>
    </subcellularLocation>
</comment>
<evidence type="ECO:0000256" key="13">
    <source>
        <dbReference type="PROSITE-ProRule" id="PRU00552"/>
    </source>
</evidence>
<dbReference type="Proteomes" id="UP000030671">
    <property type="component" value="Unassembled WGS sequence"/>
</dbReference>
<dbReference type="PANTHER" id="PTHR47959:SF8">
    <property type="entry name" value="RNA HELICASE"/>
    <property type="match status" value="1"/>
</dbReference>
<evidence type="ECO:0000256" key="12">
    <source>
        <dbReference type="ARBA" id="ARBA00047984"/>
    </source>
</evidence>
<keyword evidence="5" id="KW-0690">Ribosome biogenesis</keyword>
<dbReference type="GO" id="GO:0003723">
    <property type="term" value="F:RNA binding"/>
    <property type="evidence" value="ECO:0007669"/>
    <property type="project" value="UniProtKB-KW"/>
</dbReference>
<dbReference type="PROSITE" id="PS51194">
    <property type="entry name" value="HELICASE_CTER"/>
    <property type="match status" value="1"/>
</dbReference>
<evidence type="ECO:0000256" key="9">
    <source>
        <dbReference type="ARBA" id="ARBA00022840"/>
    </source>
</evidence>
<dbReference type="HOGENOM" id="CLU_003041_5_2_1"/>
<comment type="function">
    <text evidence="1">ATP-binding RNA helicase involved in the biogenesis of 60S ribosomal subunits and is required for the normal formation of 25S and 5.8S rRNAs.</text>
</comment>
<dbReference type="EMBL" id="KI925459">
    <property type="protein sequence ID" value="ETW80768.1"/>
    <property type="molecule type" value="Genomic_DNA"/>
</dbReference>
<feature type="region of interest" description="Disordered" evidence="15">
    <location>
        <begin position="712"/>
        <end position="762"/>
    </location>
</feature>
<dbReference type="InParanoid" id="W4K4M4"/>
<dbReference type="eggNOG" id="KOG0337">
    <property type="taxonomic scope" value="Eukaryota"/>
</dbReference>
<evidence type="ECO:0000256" key="5">
    <source>
        <dbReference type="ARBA" id="ARBA00022517"/>
    </source>
</evidence>